<feature type="transmembrane region" description="Helical" evidence="3">
    <location>
        <begin position="98"/>
        <end position="119"/>
    </location>
</feature>
<dbReference type="SUPFAM" id="SSF103473">
    <property type="entry name" value="MFS general substrate transporter"/>
    <property type="match status" value="1"/>
</dbReference>
<keyword evidence="3" id="KW-0812">Transmembrane</keyword>
<feature type="transmembrane region" description="Helical" evidence="3">
    <location>
        <begin position="381"/>
        <end position="404"/>
    </location>
</feature>
<dbReference type="GO" id="GO:0008643">
    <property type="term" value="P:carbohydrate transport"/>
    <property type="evidence" value="ECO:0007669"/>
    <property type="project" value="InterPro"/>
</dbReference>
<feature type="transmembrane region" description="Helical" evidence="3">
    <location>
        <begin position="241"/>
        <end position="261"/>
    </location>
</feature>
<evidence type="ECO:0000313" key="5">
    <source>
        <dbReference type="EMBL" id="WDM71592.1"/>
    </source>
</evidence>
<proteinExistence type="inferred from homology"/>
<protein>
    <submittedName>
        <fullName evidence="4">MFS transporter</fullName>
    </submittedName>
</protein>
<evidence type="ECO:0000313" key="6">
    <source>
        <dbReference type="Proteomes" id="UP000239561"/>
    </source>
</evidence>
<dbReference type="CDD" id="cd17332">
    <property type="entry name" value="MFS_MelB_like"/>
    <property type="match status" value="1"/>
</dbReference>
<comment type="similarity">
    <text evidence="1">Belongs to the sodium:galactoside symporter (TC 2.A.2) family.</text>
</comment>
<evidence type="ECO:0000256" key="1">
    <source>
        <dbReference type="ARBA" id="ARBA00009617"/>
    </source>
</evidence>
<dbReference type="EMBL" id="MDED01000059">
    <property type="protein sequence ID" value="PPU71746.1"/>
    <property type="molecule type" value="Genomic_DNA"/>
</dbReference>
<dbReference type="GO" id="GO:0005886">
    <property type="term" value="C:plasma membrane"/>
    <property type="evidence" value="ECO:0007669"/>
    <property type="project" value="TreeGrafter"/>
</dbReference>
<feature type="transmembrane region" description="Helical" evidence="3">
    <location>
        <begin position="166"/>
        <end position="186"/>
    </location>
</feature>
<feature type="transmembrane region" description="Helical" evidence="3">
    <location>
        <begin position="313"/>
        <end position="332"/>
    </location>
</feature>
<feature type="region of interest" description="Disordered" evidence="2">
    <location>
        <begin position="467"/>
        <end position="486"/>
    </location>
</feature>
<organism evidence="4 6">
    <name type="scientific">Xanthomonas cucurbitae</name>
    <dbReference type="NCBI Taxonomy" id="56453"/>
    <lineage>
        <taxon>Bacteria</taxon>
        <taxon>Pseudomonadati</taxon>
        <taxon>Pseudomonadota</taxon>
        <taxon>Gammaproteobacteria</taxon>
        <taxon>Lysobacterales</taxon>
        <taxon>Lysobacteraceae</taxon>
        <taxon>Xanthomonas</taxon>
    </lineage>
</organism>
<dbReference type="Proteomes" id="UP000239561">
    <property type="component" value="Unassembled WGS sequence"/>
</dbReference>
<evidence type="ECO:0000313" key="7">
    <source>
        <dbReference type="Proteomes" id="UP001214201"/>
    </source>
</evidence>
<dbReference type="Gene3D" id="1.20.1250.20">
    <property type="entry name" value="MFS general substrate transporter like domains"/>
    <property type="match status" value="2"/>
</dbReference>
<dbReference type="InterPro" id="IPR001927">
    <property type="entry name" value="Na/Gal_symport"/>
</dbReference>
<dbReference type="EMBL" id="CP082214">
    <property type="protein sequence ID" value="WDM71592.1"/>
    <property type="molecule type" value="Genomic_DNA"/>
</dbReference>
<keyword evidence="3" id="KW-0472">Membrane</keyword>
<sequence>MQLDITNKSPAAAVTGTGVPRLALHERIGYGLGDAGGTVITCLIMSFLTFFYTDVVGLDPASVGVMFLVVRVFDALADPAMGLLADRTHSRWGRYRPWQLWMALPLGIAGVLAFTVPALDGTGRLGWACLTYLLLSICYTAVNVPYCAMINAMTVSRADTVASQSWRFTLCGLAGLLVSVGLPWLVTVFGRGDAARGYQAGVAVMCALAVAMLLLCFVSVRERVPLPAPGPFSIRRHIAAVWGNDQLLLLTLMSFLLINVMNLRGGGYLYFVTYVLGGDAGYTSLFLGLVALAAIAGALLVAPLARRAETVRVYFRLNLVLAAMGVAMWFLPTGPARQSLWLATIFLNGTLLGMTLPLHFSIMAFADDYGAWKTGQRASGLNFAVNLLAIKLAWAVSAGIIALVLHLCHYRPGVPQEALSRQGITALETLLPAGLHLLVAIASRFCRLDNARMQQIAAALAARAGGPPLTDPHPAGDAGGHPRNHP</sequence>
<dbReference type="OrthoDB" id="181905at2"/>
<evidence type="ECO:0000313" key="4">
    <source>
        <dbReference type="EMBL" id="PPU71746.1"/>
    </source>
</evidence>
<feature type="transmembrane region" description="Helical" evidence="3">
    <location>
        <begin position="338"/>
        <end position="360"/>
    </location>
</feature>
<feature type="transmembrane region" description="Helical" evidence="3">
    <location>
        <begin position="198"/>
        <end position="220"/>
    </location>
</feature>
<dbReference type="Pfam" id="PF13347">
    <property type="entry name" value="MFS_2"/>
    <property type="match status" value="1"/>
</dbReference>
<name>A0A2S7DD41_9XANT</name>
<reference evidence="4 6" key="1">
    <citation type="submission" date="2016-08" db="EMBL/GenBank/DDBJ databases">
        <authorList>
            <person name="Seilhamer J.J."/>
        </authorList>
    </citation>
    <scope>NUCLEOTIDE SEQUENCE [LARGE SCALE GENOMIC DNA]</scope>
    <source>
        <strain evidence="4 6">CFBP2542</strain>
    </source>
</reference>
<dbReference type="InterPro" id="IPR039672">
    <property type="entry name" value="MFS_2"/>
</dbReference>
<dbReference type="RefSeq" id="WP_104605499.1">
    <property type="nucleotide sequence ID" value="NZ_CP033326.1"/>
</dbReference>
<dbReference type="PANTHER" id="PTHR11328:SF24">
    <property type="entry name" value="MAJOR FACILITATOR SUPERFAMILY (MFS) PROFILE DOMAIN-CONTAINING PROTEIN"/>
    <property type="match status" value="1"/>
</dbReference>
<dbReference type="GO" id="GO:0015293">
    <property type="term" value="F:symporter activity"/>
    <property type="evidence" value="ECO:0007669"/>
    <property type="project" value="InterPro"/>
</dbReference>
<dbReference type="GO" id="GO:0006814">
    <property type="term" value="P:sodium ion transport"/>
    <property type="evidence" value="ECO:0007669"/>
    <property type="project" value="InterPro"/>
</dbReference>
<feature type="transmembrane region" description="Helical" evidence="3">
    <location>
        <begin position="30"/>
        <end position="52"/>
    </location>
</feature>
<dbReference type="Proteomes" id="UP001214201">
    <property type="component" value="Chromosome"/>
</dbReference>
<keyword evidence="3" id="KW-1133">Transmembrane helix</keyword>
<feature type="transmembrane region" description="Helical" evidence="3">
    <location>
        <begin position="424"/>
        <end position="446"/>
    </location>
</feature>
<feature type="transmembrane region" description="Helical" evidence="3">
    <location>
        <begin position="58"/>
        <end position="77"/>
    </location>
</feature>
<keyword evidence="7" id="KW-1185">Reference proteome</keyword>
<dbReference type="PANTHER" id="PTHR11328">
    <property type="entry name" value="MAJOR FACILITATOR SUPERFAMILY DOMAIN-CONTAINING PROTEIN"/>
    <property type="match status" value="1"/>
</dbReference>
<dbReference type="InterPro" id="IPR036259">
    <property type="entry name" value="MFS_trans_sf"/>
</dbReference>
<reference evidence="5 7" key="2">
    <citation type="submission" date="2021-08" db="EMBL/GenBank/DDBJ databases">
        <title>Genome sequences of Xanthomonas cucurbitae isolates from 5 Midwestern US states.</title>
        <authorList>
            <person name="Hind S.R."/>
        </authorList>
    </citation>
    <scope>NUCLEOTIDE SEQUENCE [LARGE SCALE GENOMIC DNA]</scope>
    <source>
        <strain evidence="5 7">OH_261</strain>
    </source>
</reference>
<gene>
    <name evidence="5" type="ORF">K6978_20135</name>
    <name evidence="4" type="ORF">XcuCFBP2542_17895</name>
</gene>
<feature type="transmembrane region" description="Helical" evidence="3">
    <location>
        <begin position="125"/>
        <end position="146"/>
    </location>
</feature>
<evidence type="ECO:0000256" key="3">
    <source>
        <dbReference type="SAM" id="Phobius"/>
    </source>
</evidence>
<dbReference type="NCBIfam" id="TIGR00792">
    <property type="entry name" value="gph"/>
    <property type="match status" value="1"/>
</dbReference>
<dbReference type="AlphaFoldDB" id="A0A2S7DD41"/>
<feature type="transmembrane region" description="Helical" evidence="3">
    <location>
        <begin position="281"/>
        <end position="301"/>
    </location>
</feature>
<accession>A0A2S7DD41</accession>
<evidence type="ECO:0000256" key="2">
    <source>
        <dbReference type="SAM" id="MobiDB-lite"/>
    </source>
</evidence>